<feature type="region of interest" description="Disordered" evidence="3">
    <location>
        <begin position="47"/>
        <end position="66"/>
    </location>
</feature>
<keyword evidence="2" id="KW-0175">Coiled coil</keyword>
<evidence type="ECO:0000313" key="5">
    <source>
        <dbReference type="EMBL" id="KAH7423445.1"/>
    </source>
</evidence>
<feature type="compositionally biased region" description="Polar residues" evidence="3">
    <location>
        <begin position="228"/>
        <end position="237"/>
    </location>
</feature>
<feature type="region of interest" description="Disordered" evidence="3">
    <location>
        <begin position="571"/>
        <end position="638"/>
    </location>
</feature>
<evidence type="ECO:0000256" key="2">
    <source>
        <dbReference type="SAM" id="Coils"/>
    </source>
</evidence>
<reference evidence="5" key="1">
    <citation type="submission" date="2021-08" db="EMBL/GenBank/DDBJ databases">
        <title>WGS assembly of Ceratopteris richardii.</title>
        <authorList>
            <person name="Marchant D.B."/>
            <person name="Chen G."/>
            <person name="Jenkins J."/>
            <person name="Shu S."/>
            <person name="Leebens-Mack J."/>
            <person name="Grimwood J."/>
            <person name="Schmutz J."/>
            <person name="Soltis P."/>
            <person name="Soltis D."/>
            <person name="Chen Z.-H."/>
        </authorList>
    </citation>
    <scope>NUCLEOTIDE SEQUENCE</scope>
    <source>
        <strain evidence="5">Whitten #5841</strain>
        <tissue evidence="5">Leaf</tissue>
    </source>
</reference>
<dbReference type="AlphaFoldDB" id="A0A8T2TPS6"/>
<dbReference type="InterPro" id="IPR005516">
    <property type="entry name" value="Remorin_C"/>
</dbReference>
<feature type="region of interest" description="Disordered" evidence="3">
    <location>
        <begin position="350"/>
        <end position="369"/>
    </location>
</feature>
<feature type="region of interest" description="Disordered" evidence="3">
    <location>
        <begin position="211"/>
        <end position="237"/>
    </location>
</feature>
<name>A0A8T2TPS6_CERRI</name>
<gene>
    <name evidence="5" type="ORF">KP509_12G056000</name>
</gene>
<feature type="compositionally biased region" description="Polar residues" evidence="3">
    <location>
        <begin position="596"/>
        <end position="610"/>
    </location>
</feature>
<organism evidence="5 6">
    <name type="scientific">Ceratopteris richardii</name>
    <name type="common">Triangle waterfern</name>
    <dbReference type="NCBI Taxonomy" id="49495"/>
    <lineage>
        <taxon>Eukaryota</taxon>
        <taxon>Viridiplantae</taxon>
        <taxon>Streptophyta</taxon>
        <taxon>Embryophyta</taxon>
        <taxon>Tracheophyta</taxon>
        <taxon>Polypodiopsida</taxon>
        <taxon>Polypodiidae</taxon>
        <taxon>Polypodiales</taxon>
        <taxon>Pteridineae</taxon>
        <taxon>Pteridaceae</taxon>
        <taxon>Parkerioideae</taxon>
        <taxon>Ceratopteris</taxon>
    </lineage>
</organism>
<feature type="region of interest" description="Disordered" evidence="3">
    <location>
        <begin position="422"/>
        <end position="441"/>
    </location>
</feature>
<dbReference type="PANTHER" id="PTHR31471">
    <property type="entry name" value="OS02G0116800 PROTEIN"/>
    <property type="match status" value="1"/>
</dbReference>
<evidence type="ECO:0000313" key="6">
    <source>
        <dbReference type="Proteomes" id="UP000825935"/>
    </source>
</evidence>
<dbReference type="EMBL" id="CM035417">
    <property type="protein sequence ID" value="KAH7423445.1"/>
    <property type="molecule type" value="Genomic_DNA"/>
</dbReference>
<dbReference type="PANTHER" id="PTHR31471:SF1">
    <property type="entry name" value="OS12G0613600 PROTEIN"/>
    <property type="match status" value="1"/>
</dbReference>
<dbReference type="OMA" id="WHEDMKK"/>
<feature type="compositionally biased region" description="Basic and acidic residues" evidence="3">
    <location>
        <begin position="53"/>
        <end position="63"/>
    </location>
</feature>
<dbReference type="EMBL" id="CM035417">
    <property type="protein sequence ID" value="KAH7423443.1"/>
    <property type="molecule type" value="Genomic_DNA"/>
</dbReference>
<proteinExistence type="inferred from homology"/>
<dbReference type="Proteomes" id="UP000825935">
    <property type="component" value="Chromosome 12"/>
</dbReference>
<feature type="coiled-coil region" evidence="2">
    <location>
        <begin position="759"/>
        <end position="817"/>
    </location>
</feature>
<dbReference type="EMBL" id="CM035417">
    <property type="protein sequence ID" value="KAH7423444.1"/>
    <property type="molecule type" value="Genomic_DNA"/>
</dbReference>
<dbReference type="OrthoDB" id="648416at2759"/>
<comment type="caution">
    <text evidence="5">The sequence shown here is derived from an EMBL/GenBank/DDBJ whole genome shotgun (WGS) entry which is preliminary data.</text>
</comment>
<protein>
    <recommendedName>
        <fullName evidence="4">Remorin C-terminal domain-containing protein</fullName>
    </recommendedName>
</protein>
<keyword evidence="6" id="KW-1185">Reference proteome</keyword>
<sequence>MKYDSSESSSNSLSSFASDGTAVDVNNLEYEVSTVCTIARNGINRKANSSSDLDLKPSDEDRSSSINVQTSDLQVMKKQFAAKPRSNTISTSAVANGAVLGNESPFLEAQGHPEADLEEKAAWIINMMKPDEDGPTKSCRGKKGRLLIKQEVRTLIKSNSLSTTRADNLFKTDYSTASSNSYHAHSHNLMQSHRFSTGSDSHPMNLQKRYGSQGPASLRGRINPSPGTPSRSSFSGVPTSLMINKGDHLTVSRMAVNDANGKLLPLYNLPQPGDQDAINVNSTGSPFVSKAYAIPRSKWDDAERWLVNASPSHPSQHLTNINSKQAPNCYTIGQGINAFNPTNQVNINNNSQPAVRKGQPSGAVKSSRDVLCSPPLHPQAPQGADYPQCGVHATYKCGTEHDGVNNQLLVCTGDNDKQSRSLVPLASSSSDCGQMQEDGDSYSAAFSDSEVSNVKDERKAAFVRSTSHKHSEATHTLKYMQKGQNRNRSDVYKGSMEEALHNIERLKHGSRSPRVSDYQQLPRIHDVHAVEIATKLDASHSTDKVLCRLSNVGSTGTTRLVVQGGKLVGMWGSGAMRDASTDVSPQVSKSRRDMGTQMTPAGSSKNTPGSSPERKGRAPARHSTPNPASIHAANKSDQGHILAEMNDVEKARMNQVSDTVVSSSTMSPSGSNASIANRWKRLQDSLSVGGISEQPSLPLNKELHSPMLKAQDVEPSHEKLEDNAAPPTQNAAWEEERSKYVSKFAREEARIDAWENHQKAKAEAELKKLEMKLERLRAQATEKIMNKMAAAHLRAEEMRATARAHQAEQLAKALERANSLSKRGSGYLSESLGVCFSIMP</sequence>
<feature type="domain" description="Remorin C-terminal" evidence="4">
    <location>
        <begin position="730"/>
        <end position="824"/>
    </location>
</feature>
<evidence type="ECO:0000256" key="3">
    <source>
        <dbReference type="SAM" id="MobiDB-lite"/>
    </source>
</evidence>
<comment type="similarity">
    <text evidence="1">Belongs to the remorin family.</text>
</comment>
<dbReference type="Pfam" id="PF03763">
    <property type="entry name" value="Remorin_C"/>
    <property type="match status" value="1"/>
</dbReference>
<accession>A0A8T2TPS6</accession>
<evidence type="ECO:0000256" key="1">
    <source>
        <dbReference type="ARBA" id="ARBA00005711"/>
    </source>
</evidence>
<evidence type="ECO:0000259" key="4">
    <source>
        <dbReference type="Pfam" id="PF03763"/>
    </source>
</evidence>